<evidence type="ECO:0000256" key="5">
    <source>
        <dbReference type="ARBA" id="ARBA00022777"/>
    </source>
</evidence>
<dbReference type="InterPro" id="IPR005702">
    <property type="entry name" value="Wzc-like_C"/>
</dbReference>
<keyword evidence="3 10" id="KW-0808">Transferase</keyword>
<dbReference type="Pfam" id="PF13614">
    <property type="entry name" value="AAA_31"/>
    <property type="match status" value="1"/>
</dbReference>
<comment type="catalytic activity">
    <reaction evidence="8">
        <text>L-tyrosyl-[protein] + ATP = O-phospho-L-tyrosyl-[protein] + ADP + H(+)</text>
        <dbReference type="Rhea" id="RHEA:10596"/>
        <dbReference type="Rhea" id="RHEA-COMP:10136"/>
        <dbReference type="Rhea" id="RHEA-COMP:20101"/>
        <dbReference type="ChEBI" id="CHEBI:15378"/>
        <dbReference type="ChEBI" id="CHEBI:30616"/>
        <dbReference type="ChEBI" id="CHEBI:46858"/>
        <dbReference type="ChEBI" id="CHEBI:61978"/>
        <dbReference type="ChEBI" id="CHEBI:456216"/>
        <dbReference type="EC" id="2.7.10.2"/>
    </reaction>
</comment>
<reference evidence="10 11" key="1">
    <citation type="submission" date="2015-11" db="EMBL/GenBank/DDBJ databases">
        <authorList>
            <person name="Lin W."/>
        </authorList>
    </citation>
    <scope>NUCLEOTIDE SEQUENCE [LARGE SCALE GENOMIC DNA]</scope>
    <source>
        <strain evidence="10 11">HCH-1</strain>
    </source>
</reference>
<dbReference type="NCBIfam" id="TIGR01007">
    <property type="entry name" value="eps_fam"/>
    <property type="match status" value="1"/>
</dbReference>
<dbReference type="Proteomes" id="UP000060487">
    <property type="component" value="Unassembled WGS sequence"/>
</dbReference>
<evidence type="ECO:0000313" key="11">
    <source>
        <dbReference type="Proteomes" id="UP000060487"/>
    </source>
</evidence>
<dbReference type="EMBL" id="LNQR01000081">
    <property type="protein sequence ID" value="KWT82983.1"/>
    <property type="molecule type" value="Genomic_DNA"/>
</dbReference>
<dbReference type="EC" id="2.7.10.2" evidence="2"/>
<evidence type="ECO:0000256" key="4">
    <source>
        <dbReference type="ARBA" id="ARBA00022741"/>
    </source>
</evidence>
<proteinExistence type="inferred from homology"/>
<keyword evidence="4" id="KW-0547">Nucleotide-binding</keyword>
<protein>
    <recommendedName>
        <fullName evidence="2">non-specific protein-tyrosine kinase</fullName>
        <ecNumber evidence="2">2.7.10.2</ecNumber>
    </recommendedName>
</protein>
<evidence type="ECO:0000313" key="10">
    <source>
        <dbReference type="EMBL" id="KWT82983.1"/>
    </source>
</evidence>
<dbReference type="CDD" id="cd05387">
    <property type="entry name" value="BY-kinase"/>
    <property type="match status" value="1"/>
</dbReference>
<dbReference type="InterPro" id="IPR050445">
    <property type="entry name" value="Bact_polysacc_biosynth/exp"/>
</dbReference>
<evidence type="ECO:0000259" key="9">
    <source>
        <dbReference type="Pfam" id="PF13614"/>
    </source>
</evidence>
<keyword evidence="7" id="KW-0829">Tyrosine-protein kinase</keyword>
<dbReference type="InterPro" id="IPR025669">
    <property type="entry name" value="AAA_dom"/>
</dbReference>
<evidence type="ECO:0000256" key="8">
    <source>
        <dbReference type="ARBA" id="ARBA00051245"/>
    </source>
</evidence>
<dbReference type="PANTHER" id="PTHR32309:SF13">
    <property type="entry name" value="FERRIC ENTEROBACTIN TRANSPORT PROTEIN FEPE"/>
    <property type="match status" value="1"/>
</dbReference>
<evidence type="ECO:0000256" key="7">
    <source>
        <dbReference type="ARBA" id="ARBA00023137"/>
    </source>
</evidence>
<dbReference type="SUPFAM" id="SSF52540">
    <property type="entry name" value="P-loop containing nucleoside triphosphate hydrolases"/>
    <property type="match status" value="1"/>
</dbReference>
<name>A0ABR5SDF7_9BACT</name>
<accession>A0ABR5SDF7</accession>
<evidence type="ECO:0000256" key="3">
    <source>
        <dbReference type="ARBA" id="ARBA00022679"/>
    </source>
</evidence>
<evidence type="ECO:0000256" key="2">
    <source>
        <dbReference type="ARBA" id="ARBA00011903"/>
    </source>
</evidence>
<dbReference type="GO" id="GO:0004715">
    <property type="term" value="F:non-membrane spanning protein tyrosine kinase activity"/>
    <property type="evidence" value="ECO:0007669"/>
    <property type="project" value="UniProtKB-EC"/>
</dbReference>
<keyword evidence="6" id="KW-0067">ATP-binding</keyword>
<dbReference type="Gene3D" id="3.40.50.300">
    <property type="entry name" value="P-loop containing nucleotide triphosphate hydrolases"/>
    <property type="match status" value="1"/>
</dbReference>
<dbReference type="PANTHER" id="PTHR32309">
    <property type="entry name" value="TYROSINE-PROTEIN KINASE"/>
    <property type="match status" value="1"/>
</dbReference>
<comment type="similarity">
    <text evidence="1">Belongs to the CpsD/CapB family.</text>
</comment>
<evidence type="ECO:0000256" key="6">
    <source>
        <dbReference type="ARBA" id="ARBA00022840"/>
    </source>
</evidence>
<keyword evidence="11" id="KW-1185">Reference proteome</keyword>
<sequence length="214" mass="23487">MVDYKRLISSNRRELLNFKGNLLSIAAAKDVKSIMVTSAMNGEGKTTTALSLAYTLAVNAKDNVYLADGSWNAPKIDKIFNMGEAPGISDYFQGAIGLNSVVRQTQIDNLSIIPFGKKTSSSMEILKPELLKEKIAELRSKCDYVIFDSASIMGSADIAVLSTFFDGVIMVVECEKTKWQVVDLAKSKLEAAGAKIIGAVLNKRKFYIPRWLYG</sequence>
<comment type="caution">
    <text evidence="10">The sequence shown here is derived from an EMBL/GenBank/DDBJ whole genome shotgun (WGS) entry which is preliminary data.</text>
</comment>
<organism evidence="10 11">
    <name type="scientific">Candidatus Magnetominusculus xianensis</name>
    <dbReference type="NCBI Taxonomy" id="1748249"/>
    <lineage>
        <taxon>Bacteria</taxon>
        <taxon>Pseudomonadati</taxon>
        <taxon>Nitrospirota</taxon>
        <taxon>Nitrospiria</taxon>
        <taxon>Nitrospirales</taxon>
        <taxon>Nitrospiraceae</taxon>
        <taxon>Candidatus Magnetominusculus</taxon>
    </lineage>
</organism>
<dbReference type="RefSeq" id="WP_085052942.1">
    <property type="nucleotide sequence ID" value="NZ_LNQR01000081.1"/>
</dbReference>
<keyword evidence="5" id="KW-0418">Kinase</keyword>
<feature type="domain" description="AAA" evidence="9">
    <location>
        <begin position="32"/>
        <end position="177"/>
    </location>
</feature>
<gene>
    <name evidence="10" type="ORF">ASN18_2344</name>
</gene>
<evidence type="ECO:0000256" key="1">
    <source>
        <dbReference type="ARBA" id="ARBA00007316"/>
    </source>
</evidence>
<dbReference type="InterPro" id="IPR027417">
    <property type="entry name" value="P-loop_NTPase"/>
</dbReference>